<evidence type="ECO:0000313" key="2">
    <source>
        <dbReference type="Proteomes" id="UP000184096"/>
    </source>
</evidence>
<dbReference type="OrthoDB" id="9131875at2"/>
<accession>A0A1M7UEN5</accession>
<proteinExistence type="predicted"/>
<evidence type="ECO:0000313" key="1">
    <source>
        <dbReference type="EMBL" id="SHN81502.1"/>
    </source>
</evidence>
<dbReference type="Proteomes" id="UP000184096">
    <property type="component" value="Chromosome I"/>
</dbReference>
<name>A0A1M7UEN5_9BRAD</name>
<sequence>MPTTMNVQVAHQVPGRVRLKVPGVKESPELVDQIKQMFNAIPGIEEVTVNPTTGSVVLRYDTDHHDAFHGHLEKHHTGGHERPPTNEIDALASKIEQEAEYLAEHSHTARVIVDYFRHFDEGIKLATGNVVDLKIVLALGIAGFTIFEVGASAATPVWVTISIFALNHMIQAGMAEAARAADEDPEEEEEILAPA</sequence>
<protein>
    <recommendedName>
        <fullName evidence="3">Heavy-metal-associated domain-containing protein</fullName>
    </recommendedName>
</protein>
<dbReference type="EMBL" id="LT670849">
    <property type="protein sequence ID" value="SHN81502.1"/>
    <property type="molecule type" value="Genomic_DNA"/>
</dbReference>
<dbReference type="AlphaFoldDB" id="A0A1M7UEN5"/>
<keyword evidence="2" id="KW-1185">Reference proteome</keyword>
<evidence type="ECO:0008006" key="3">
    <source>
        <dbReference type="Google" id="ProtNLM"/>
    </source>
</evidence>
<organism evidence="1 2">
    <name type="scientific">Bradyrhizobium erythrophlei</name>
    <dbReference type="NCBI Taxonomy" id="1437360"/>
    <lineage>
        <taxon>Bacteria</taxon>
        <taxon>Pseudomonadati</taxon>
        <taxon>Pseudomonadota</taxon>
        <taxon>Alphaproteobacteria</taxon>
        <taxon>Hyphomicrobiales</taxon>
        <taxon>Nitrobacteraceae</taxon>
        <taxon>Bradyrhizobium</taxon>
    </lineage>
</organism>
<reference evidence="2" key="1">
    <citation type="submission" date="2016-11" db="EMBL/GenBank/DDBJ databases">
        <authorList>
            <person name="Varghese N."/>
            <person name="Submissions S."/>
        </authorList>
    </citation>
    <scope>NUCLEOTIDE SEQUENCE [LARGE SCALE GENOMIC DNA]</scope>
    <source>
        <strain evidence="2">GAS401</strain>
    </source>
</reference>
<dbReference type="RefSeq" id="WP_072821493.1">
    <property type="nucleotide sequence ID" value="NZ_LT670849.1"/>
</dbReference>
<dbReference type="Pfam" id="PF19991">
    <property type="entry name" value="HMA_2"/>
    <property type="match status" value="1"/>
</dbReference>
<gene>
    <name evidence="1" type="ORF">SAMN05444170_4743</name>
</gene>